<dbReference type="InterPro" id="IPR011047">
    <property type="entry name" value="Quinoprotein_ADH-like_sf"/>
</dbReference>
<evidence type="ECO:0000259" key="1">
    <source>
        <dbReference type="Pfam" id="PF13360"/>
    </source>
</evidence>
<dbReference type="PANTHER" id="PTHR34512">
    <property type="entry name" value="CELL SURFACE PROTEIN"/>
    <property type="match status" value="1"/>
</dbReference>
<dbReference type="InterPro" id="IPR002372">
    <property type="entry name" value="PQQ_rpt_dom"/>
</dbReference>
<feature type="domain" description="Pyrrolo-quinoline quinone repeat" evidence="1">
    <location>
        <begin position="18"/>
        <end position="194"/>
    </location>
</feature>
<accession>A0A382QLA2</accession>
<reference evidence="2" key="1">
    <citation type="submission" date="2018-05" db="EMBL/GenBank/DDBJ databases">
        <authorList>
            <person name="Lanie J.A."/>
            <person name="Ng W.-L."/>
            <person name="Kazmierczak K.M."/>
            <person name="Andrzejewski T.M."/>
            <person name="Davidsen T.M."/>
            <person name="Wayne K.J."/>
            <person name="Tettelin H."/>
            <person name="Glass J.I."/>
            <person name="Rusch D."/>
            <person name="Podicherti R."/>
            <person name="Tsui H.-C.T."/>
            <person name="Winkler M.E."/>
        </authorList>
    </citation>
    <scope>NUCLEOTIDE SEQUENCE</scope>
</reference>
<proteinExistence type="predicted"/>
<dbReference type="SUPFAM" id="SSF50998">
    <property type="entry name" value="Quinoprotein alcohol dehydrogenase-like"/>
    <property type="match status" value="1"/>
</dbReference>
<name>A0A382QLA2_9ZZZZ</name>
<evidence type="ECO:0000313" key="2">
    <source>
        <dbReference type="EMBL" id="SVC86299.1"/>
    </source>
</evidence>
<gene>
    <name evidence="2" type="ORF">METZ01_LOCUS339153</name>
</gene>
<dbReference type="AlphaFoldDB" id="A0A382QLA2"/>
<feature type="non-terminal residue" evidence="2">
    <location>
        <position position="1"/>
    </location>
</feature>
<dbReference type="EMBL" id="UINC01115343">
    <property type="protein sequence ID" value="SVC86299.1"/>
    <property type="molecule type" value="Genomic_DNA"/>
</dbReference>
<dbReference type="Gene3D" id="2.130.10.10">
    <property type="entry name" value="YVTN repeat-like/Quinoprotein amine dehydrogenase"/>
    <property type="match status" value="1"/>
</dbReference>
<dbReference type="PANTHER" id="PTHR34512:SF30">
    <property type="entry name" value="OUTER MEMBRANE PROTEIN ASSEMBLY FACTOR BAMB"/>
    <property type="match status" value="1"/>
</dbReference>
<dbReference type="Pfam" id="PF13360">
    <property type="entry name" value="PQQ_2"/>
    <property type="match status" value="1"/>
</dbReference>
<sequence>WSTDYVKDYDAELPVWGMSGAPLVDGDLLICLVGGSPGAKVIAFNKRTGEEVWRALSSDSEPGYSQPIIINAGGVRQLIVWHPEAVASLNPTSGEVYWEQPVTADFGMSAATPVQNGAQLLVSSFYNGSVMLNLDLDRPESTVQWQSSSNSEIMTEGLHALIATPVIQGDYIYGICSYGQLRALHVNTGKRVWETQAVTQERARWASGFIVRNGDRYFINNDRGELIIAKFAPEGYEEISRTHLIAPTSDPGNRRELKTVNFSHPAYANKHVCARNDEEVLCASLAAE</sequence>
<protein>
    <recommendedName>
        <fullName evidence="1">Pyrrolo-quinoline quinone repeat domain-containing protein</fullName>
    </recommendedName>
</protein>
<organism evidence="2">
    <name type="scientific">marine metagenome</name>
    <dbReference type="NCBI Taxonomy" id="408172"/>
    <lineage>
        <taxon>unclassified sequences</taxon>
        <taxon>metagenomes</taxon>
        <taxon>ecological metagenomes</taxon>
    </lineage>
</organism>
<dbReference type="InterPro" id="IPR015943">
    <property type="entry name" value="WD40/YVTN_repeat-like_dom_sf"/>
</dbReference>